<dbReference type="AlphaFoldDB" id="A0A2P7QU60"/>
<proteinExistence type="predicted"/>
<protein>
    <submittedName>
        <fullName evidence="4">CBS domain-containing protein</fullName>
    </submittedName>
</protein>
<dbReference type="PROSITE" id="PS51371">
    <property type="entry name" value="CBS"/>
    <property type="match status" value="2"/>
</dbReference>
<dbReference type="OrthoDB" id="9790355at2"/>
<dbReference type="Proteomes" id="UP000242181">
    <property type="component" value="Unassembled WGS sequence"/>
</dbReference>
<comment type="caution">
    <text evidence="4">The sequence shown here is derived from an EMBL/GenBank/DDBJ whole genome shotgun (WGS) entry which is preliminary data.</text>
</comment>
<reference evidence="4 5" key="1">
    <citation type="submission" date="2018-03" db="EMBL/GenBank/DDBJ databases">
        <title>The draft genome of Zobellella taiwanensis JCM 13381.</title>
        <authorList>
            <person name="Liu L."/>
            <person name="Li L."/>
            <person name="Wang T."/>
            <person name="Zhang X."/>
            <person name="Liang L."/>
        </authorList>
    </citation>
    <scope>NUCLEOTIDE SEQUENCE [LARGE SCALE GENOMIC DNA]</scope>
    <source>
        <strain evidence="4 5">JCM 13381</strain>
    </source>
</reference>
<evidence type="ECO:0000256" key="1">
    <source>
        <dbReference type="ARBA" id="ARBA00023122"/>
    </source>
</evidence>
<dbReference type="SUPFAM" id="SSF54631">
    <property type="entry name" value="CBS-domain pair"/>
    <property type="match status" value="1"/>
</dbReference>
<name>A0A2P7QU60_9GAMM</name>
<dbReference type="CDD" id="cd04584">
    <property type="entry name" value="CBS_pair_AcuB_like"/>
    <property type="match status" value="1"/>
</dbReference>
<dbReference type="PANTHER" id="PTHR43080">
    <property type="entry name" value="CBS DOMAIN-CONTAINING PROTEIN CBSX3, MITOCHONDRIAL"/>
    <property type="match status" value="1"/>
</dbReference>
<dbReference type="SMART" id="SM00116">
    <property type="entry name" value="CBS"/>
    <property type="match status" value="2"/>
</dbReference>
<gene>
    <name evidence="4" type="ORF">C7I36_10105</name>
</gene>
<organism evidence="4 5">
    <name type="scientific">Zobellella taiwanensis</name>
    <dbReference type="NCBI Taxonomy" id="347535"/>
    <lineage>
        <taxon>Bacteria</taxon>
        <taxon>Pseudomonadati</taxon>
        <taxon>Pseudomonadota</taxon>
        <taxon>Gammaproteobacteria</taxon>
        <taxon>Aeromonadales</taxon>
        <taxon>Aeromonadaceae</taxon>
        <taxon>Zobellella</taxon>
    </lineage>
</organism>
<keyword evidence="1 2" id="KW-0129">CBS domain</keyword>
<feature type="domain" description="CBS" evidence="3">
    <location>
        <begin position="7"/>
        <end position="66"/>
    </location>
</feature>
<dbReference type="InterPro" id="IPR046342">
    <property type="entry name" value="CBS_dom_sf"/>
</dbReference>
<dbReference type="InterPro" id="IPR051257">
    <property type="entry name" value="Diverse_CBS-Domain"/>
</dbReference>
<evidence type="ECO:0000259" key="3">
    <source>
        <dbReference type="PROSITE" id="PS51371"/>
    </source>
</evidence>
<evidence type="ECO:0000256" key="2">
    <source>
        <dbReference type="PROSITE-ProRule" id="PRU00703"/>
    </source>
</evidence>
<evidence type="ECO:0000313" key="4">
    <source>
        <dbReference type="EMBL" id="PSJ41485.1"/>
    </source>
</evidence>
<accession>A0A2P7QU60</accession>
<feature type="domain" description="CBS" evidence="3">
    <location>
        <begin position="82"/>
        <end position="133"/>
    </location>
</feature>
<sequence length="133" mass="15103">MQVQDIMTRRIATVQQDDRLALVRDIFDQAPFRHLLVVDDEDRLCGVITHADMYRALSPYLATDAELERDRETLQRRAHQVMSRDPVTIAADASLAAAASLMLERNISCLPVVDRQQLLGVLSWKDLLCALMK</sequence>
<dbReference type="InterPro" id="IPR000644">
    <property type="entry name" value="CBS_dom"/>
</dbReference>
<dbReference type="PANTHER" id="PTHR43080:SF2">
    <property type="entry name" value="CBS DOMAIN-CONTAINING PROTEIN"/>
    <property type="match status" value="1"/>
</dbReference>
<evidence type="ECO:0000313" key="5">
    <source>
        <dbReference type="Proteomes" id="UP000242181"/>
    </source>
</evidence>
<dbReference type="Gene3D" id="3.10.580.10">
    <property type="entry name" value="CBS-domain"/>
    <property type="match status" value="1"/>
</dbReference>
<dbReference type="EMBL" id="PXYH01000012">
    <property type="protein sequence ID" value="PSJ41485.1"/>
    <property type="molecule type" value="Genomic_DNA"/>
</dbReference>
<keyword evidence="5" id="KW-1185">Reference proteome</keyword>
<dbReference type="RefSeq" id="WP_106453602.1">
    <property type="nucleotide sequence ID" value="NZ_PXYH01000012.1"/>
</dbReference>
<dbReference type="Pfam" id="PF00571">
    <property type="entry name" value="CBS"/>
    <property type="match status" value="2"/>
</dbReference>